<dbReference type="InterPro" id="IPR050091">
    <property type="entry name" value="PKS_NRPS_Biosynth_Enz"/>
</dbReference>
<evidence type="ECO:0000256" key="3">
    <source>
        <dbReference type="ARBA" id="ARBA00022603"/>
    </source>
</evidence>
<comment type="caution">
    <text evidence="6">Lacks conserved residue(s) required for the propagation of feature annotation.</text>
</comment>
<feature type="region of interest" description="C-terminal hotdog fold" evidence="6">
    <location>
        <begin position="1073"/>
        <end position="1227"/>
    </location>
</feature>
<evidence type="ECO:0000256" key="2">
    <source>
        <dbReference type="ARBA" id="ARBA00022553"/>
    </source>
</evidence>
<protein>
    <submittedName>
        <fullName evidence="9">Reducing type I polyketide synthase 11</fullName>
    </submittedName>
</protein>
<dbReference type="SUPFAM" id="SSF53901">
    <property type="entry name" value="Thiolase-like"/>
    <property type="match status" value="1"/>
</dbReference>
<dbReference type="Gene3D" id="3.40.50.720">
    <property type="entry name" value="NAD(P)-binding Rossmann-like Domain"/>
    <property type="match status" value="1"/>
</dbReference>
<dbReference type="InterPro" id="IPR049552">
    <property type="entry name" value="PKS_DH_N"/>
</dbReference>
<dbReference type="InterPro" id="IPR001227">
    <property type="entry name" value="Ac_transferase_dom_sf"/>
</dbReference>
<dbReference type="InterPro" id="IPR014043">
    <property type="entry name" value="Acyl_transferase_dom"/>
</dbReference>
<feature type="region of interest" description="N-terminal hotdog fold" evidence="6">
    <location>
        <begin position="927"/>
        <end position="1058"/>
    </location>
</feature>
<dbReference type="Gene3D" id="3.40.47.10">
    <property type="match status" value="1"/>
</dbReference>
<sequence length="2475" mass="273272">MADIPKIAVVGASCRLPGGVNSLESYWRLLNDQRDVSSTHRASNAKGFQQQIGKTYAVERAYHLSEDPAFFDAGFFSINAAEAEAMDPQHRLLLEVAHECLENSGVRACDAALCTTGVFAGLMHADYHDMQVRDPDNLPQYMATGTARSCAANRISHAFNWTGPSLTIDTACSSSLTALHLAAMSLQVGECDMALVTGSNLLLGSDFFVSGSQLQMLSPNGRCRTWDIKADGYARGEGVAALLLQRLDDALADGHSVEAVVRGTGIAHDGRTSTLTRPSPTSQLNLIRDTYRRSGLDTRNVRDRCHFFEAHGTGTIVGDAIEAQAIHEAFYGPATDNDNKQELLNERPLLVGAGKTIIGHLEGAAGVAAVIKAILCLQHRIVPPDYHRQEEERSSVVPSLLKTPVVSVSLPDDQILRASVNSFGFGGSNAHAIIDYSMPRHQPLSPQHLTEADMLQIGPFVFSAKSTSSLCRNLRQFADHFRKHPFINLADVAWTLRAKRAAYNVRFSCGATSSTELIHKVEAAATSPRSFLTSLSASPCEPRILAIFTGQGAQWKSMGRQLFLTSRVFKDSILRSEMVVGELGSPGIITREILANPSESRLQETTVAQSLCTAIQVAFVDLLRCAGVRFTAILGHSSGEMAAAYAAGRLSAEDAIRIAYWRGKSVQTAPQGRMMAVDMSADEAVQLCHTPTFSGRLFLAASNSPTSVTLSGDVDAILEAKELLQQRDSKNAKLLHINTAYHSGHMESCAADYMELVQTNRICPSPSERSVPWYSSTHVNRDVEDLVPTLRDSYWRDNMVQPVLFSQAIENAFRSHGHFDLALEIGPHPALRRPATQTIRKVIGTTIPYCGVMHRGQDDVAAFTQSLSFLWSHGASLDLDSLRSAHIVSNYSPTFVRNLPTYSWDHNRRYWREPKMSQQLRTRPDFHELLGSKCVSNDLEQNHIWRHKLRIQDMPWILDHSLNGLPVFPSAGFCVMALAAAEELAHGRNIAYLELQDVTFSGHVGFSDQDREREIFTRLTPLVDSPDAVFTCEAASDDEQRKLGLVFKCRIHVELGEKLEQLTIVRSIRHPFDTHRIKPAAFYQSLREEIGFSLTGLFENLKETTRRTDFASARVNDVGSTPCQRAIAAFAAAFQTSFLAFAEPGHGDMWAPFLPQTIRRVRACGTTLCCFKEPISTQIAEVVASLNTCQSGSFRADVELIGVESSAEPILQLEDLTCTISKAVATAAERSENTRKIAAQKVWEQDIRSCSELKSDAAPEVSPSCLTALERVCLYYYRKWHEEIPQESLALARTHFLKLWAFLDELLPAVANGEHQYLRAEWMQDSQESISKIQQEYSHLVDLQLIQRVGEAMPDVISKKADMLDVMMRDNLLSKYYTTGIGLDTSNAVLSAAAAKIAHRFPQLKILEIGAGTGATTKRVMEAMGSFASYTFTDISSGFFGSARELLRAWEGKVEFSILDIENEDAGVGGSYDMVIAANVLHATSDMVRTMRNVRRLLRPGGYLLMLEITGDLIRTGFTMSGLSGWWLPTEAYRRCSPRLPTAIWSDILRSTGFSGLDQTYHDCVNVERHMFSVMISRAIDDKISVPTPAGLEDGNRRFGCPNTVLYINDSESTTSFNLVDQLFSLLCKSGSFTVSFLNSRAGPPPTHAKHNIVAIAEDVWLRIWKGPDEPRKDWQQFLKSSTEVLLVRMACMHGQTQTKASLDELSRLLTRDFNSVTPKLRTLVIDDTTVSPQQASFLFEDYILGIMSGPRSSEMVQNRALWSLEPELALCRNKIWIPRIKPIASVNDAISAANRTPITREIRTGSQVVTLCMQNHGITVLAGPGMLDSPRKGNMLIDTIMSTAYAIRIRSQPNCFLYLCCGQQAGSKQRVFYFSARQSSRNSVRPEWILPTFPGVDIHASLSAINAALIALALEDTISGTGTVVIYDPEELLMSLQLDSMRKTMTIICIAHSNESSRISSNGWILVHPQALRQQIRLFIPEDTNLFIDLSRTSSACGQRIRECLPSNCIQFDWRILFSPTASCFEDPFDQSAIVSAMEKISTASVPSVINLLSLEDLAAGVKLQLSTMIDWANHGKAVRAHIRPTSPRAILTKDKYYVYAGALDSIGRSWCDFAAKNGVRHLILLTKGLVADGFYKELEARGMAVHIFNVDRSAKEAIIDDLEHIGSIEGIVCEVSDGSIEVDSCVRIAEILSQTFKEAIFIGICRVTSGNWNQDDRTPGLHYQQKHERSLTVNIPGPRLSSNQGNREPSSDIFACTGLSERDIHQVFAEVTSICLHRQSNPPSDSFQASSLFLLGVNQFPSDDCRLFTLLSHHTTKATSSSSTSLDQPPTPFLSTRELLELSKGNKEACLDIISTDLAKKLASILQTEDGNTAIAEYKSTPLDTLGCDSLVAIEIRRYLLGQFGVNVPVIYILGDSIVTNKHQMSPLVKGCEVEGQPSHDEEVMIGAGRTDHVTWHPAKIRHLAKRADVTTP</sequence>
<dbReference type="Gene3D" id="3.40.366.10">
    <property type="entry name" value="Malonyl-Coenzyme A Acyl Carrier Protein, domain 2"/>
    <property type="match status" value="1"/>
</dbReference>
<evidence type="ECO:0000256" key="6">
    <source>
        <dbReference type="PROSITE-ProRule" id="PRU01363"/>
    </source>
</evidence>
<dbReference type="PROSITE" id="PS52019">
    <property type="entry name" value="PKS_MFAS_DH"/>
    <property type="match status" value="1"/>
</dbReference>
<dbReference type="InterPro" id="IPR014031">
    <property type="entry name" value="Ketoacyl_synth_C"/>
</dbReference>
<dbReference type="GO" id="GO:0004312">
    <property type="term" value="F:fatty acid synthase activity"/>
    <property type="evidence" value="ECO:0007669"/>
    <property type="project" value="TreeGrafter"/>
</dbReference>
<dbReference type="InterPro" id="IPR036736">
    <property type="entry name" value="ACP-like_sf"/>
</dbReference>
<reference evidence="9" key="1">
    <citation type="submission" date="2021-02" db="EMBL/GenBank/DDBJ databases">
        <authorList>
            <person name="Syme A R."/>
            <person name="Syme A R."/>
            <person name="Moolhuijzen P."/>
        </authorList>
    </citation>
    <scope>NUCLEOTIDE SEQUENCE</scope>
    <source>
        <strain evidence="9">W1-1</strain>
    </source>
</reference>
<evidence type="ECO:0000313" key="10">
    <source>
        <dbReference type="Proteomes" id="UP000472372"/>
    </source>
</evidence>
<dbReference type="Pfam" id="PF02801">
    <property type="entry name" value="Ketoacyl-synt_C"/>
    <property type="match status" value="1"/>
</dbReference>
<dbReference type="Pfam" id="PF00109">
    <property type="entry name" value="ketoacyl-synt"/>
    <property type="match status" value="1"/>
</dbReference>
<keyword evidence="2" id="KW-0597">Phosphoprotein</keyword>
<accession>A0A6S6W5M4</accession>
<dbReference type="GO" id="GO:0006633">
    <property type="term" value="P:fatty acid biosynthetic process"/>
    <property type="evidence" value="ECO:0007669"/>
    <property type="project" value="InterPro"/>
</dbReference>
<keyword evidence="3" id="KW-0489">Methyltransferase</keyword>
<dbReference type="InterPro" id="IPR020841">
    <property type="entry name" value="PKS_Beta-ketoAc_synthase_dom"/>
</dbReference>
<dbReference type="InterPro" id="IPR016036">
    <property type="entry name" value="Malonyl_transacylase_ACP-bd"/>
</dbReference>
<feature type="domain" description="Ketosynthase family 3 (KS3)" evidence="7">
    <location>
        <begin position="4"/>
        <end position="436"/>
    </location>
</feature>
<dbReference type="SMART" id="SM00827">
    <property type="entry name" value="PKS_AT"/>
    <property type="match status" value="1"/>
</dbReference>
<evidence type="ECO:0000256" key="5">
    <source>
        <dbReference type="ARBA" id="ARBA00022857"/>
    </source>
</evidence>
<dbReference type="GO" id="GO:0044550">
    <property type="term" value="P:secondary metabolite biosynthetic process"/>
    <property type="evidence" value="ECO:0007669"/>
    <property type="project" value="TreeGrafter"/>
</dbReference>
<name>A0A6S6W5M4_9PLEO</name>
<dbReference type="EMBL" id="HG992982">
    <property type="protein sequence ID" value="CAE7185105.1"/>
    <property type="molecule type" value="Genomic_DNA"/>
</dbReference>
<dbReference type="GO" id="GO:0004315">
    <property type="term" value="F:3-oxoacyl-[acyl-carrier-protein] synthase activity"/>
    <property type="evidence" value="ECO:0007669"/>
    <property type="project" value="InterPro"/>
</dbReference>
<dbReference type="SMART" id="SM00825">
    <property type="entry name" value="PKS_KS"/>
    <property type="match status" value="1"/>
</dbReference>
<dbReference type="InterPro" id="IPR029063">
    <property type="entry name" value="SAM-dependent_MTases_sf"/>
</dbReference>
<dbReference type="InterPro" id="IPR042104">
    <property type="entry name" value="PKS_dehydratase_sf"/>
</dbReference>
<dbReference type="InterPro" id="IPR018201">
    <property type="entry name" value="Ketoacyl_synth_AS"/>
</dbReference>
<evidence type="ECO:0000313" key="9">
    <source>
        <dbReference type="EMBL" id="CAE7185105.1"/>
    </source>
</evidence>
<dbReference type="Gene3D" id="1.10.1200.10">
    <property type="entry name" value="ACP-like"/>
    <property type="match status" value="1"/>
</dbReference>
<dbReference type="PANTHER" id="PTHR43775">
    <property type="entry name" value="FATTY ACID SYNTHASE"/>
    <property type="match status" value="1"/>
</dbReference>
<dbReference type="SUPFAM" id="SSF55048">
    <property type="entry name" value="Probable ACP-binding domain of malonyl-CoA ACP transacylase"/>
    <property type="match status" value="1"/>
</dbReference>
<dbReference type="SUPFAM" id="SSF53335">
    <property type="entry name" value="S-adenosyl-L-methionine-dependent methyltransferases"/>
    <property type="match status" value="1"/>
</dbReference>
<dbReference type="InterPro" id="IPR049900">
    <property type="entry name" value="PKS_mFAS_DH"/>
</dbReference>
<dbReference type="SUPFAM" id="SSF52151">
    <property type="entry name" value="FabD/lysophospholipase-like"/>
    <property type="match status" value="1"/>
</dbReference>
<dbReference type="SMART" id="SM00826">
    <property type="entry name" value="PKS_DH"/>
    <property type="match status" value="1"/>
</dbReference>
<dbReference type="Pfam" id="PF22621">
    <property type="entry name" value="CurL-like_PKS_C"/>
    <property type="match status" value="1"/>
</dbReference>
<dbReference type="Gene3D" id="3.10.129.110">
    <property type="entry name" value="Polyketide synthase dehydratase"/>
    <property type="match status" value="1"/>
</dbReference>
<dbReference type="InterPro" id="IPR014030">
    <property type="entry name" value="Ketoacyl_synth_N"/>
</dbReference>
<dbReference type="Pfam" id="PF08242">
    <property type="entry name" value="Methyltransf_12"/>
    <property type="match status" value="1"/>
</dbReference>
<evidence type="ECO:0000259" key="8">
    <source>
        <dbReference type="PROSITE" id="PS52019"/>
    </source>
</evidence>
<feature type="domain" description="PKS/mFAS DH" evidence="8">
    <location>
        <begin position="927"/>
        <end position="1227"/>
    </location>
</feature>
<dbReference type="Pfam" id="PF21089">
    <property type="entry name" value="PKS_DH_N"/>
    <property type="match status" value="1"/>
</dbReference>
<dbReference type="PROSITE" id="PS52004">
    <property type="entry name" value="KS3_2"/>
    <property type="match status" value="1"/>
</dbReference>
<gene>
    <name evidence="9" type="ORF">PTTW11_06743</name>
</gene>
<dbReference type="InterPro" id="IPR020807">
    <property type="entry name" value="PKS_DH"/>
</dbReference>
<dbReference type="Gene3D" id="3.40.50.150">
    <property type="entry name" value="Vaccinia Virus protein VP39"/>
    <property type="match status" value="1"/>
</dbReference>
<dbReference type="InterPro" id="IPR016039">
    <property type="entry name" value="Thiolase-like"/>
</dbReference>
<dbReference type="CDD" id="cd00833">
    <property type="entry name" value="PKS"/>
    <property type="match status" value="1"/>
</dbReference>
<dbReference type="PROSITE" id="PS00606">
    <property type="entry name" value="KS3_1"/>
    <property type="match status" value="1"/>
</dbReference>
<dbReference type="PANTHER" id="PTHR43775:SF20">
    <property type="entry name" value="HYBRID PKS-NRPS SYNTHETASE APDA"/>
    <property type="match status" value="1"/>
</dbReference>
<organism evidence="9 10">
    <name type="scientific">Pyrenophora teres f. teres</name>
    <dbReference type="NCBI Taxonomy" id="97479"/>
    <lineage>
        <taxon>Eukaryota</taxon>
        <taxon>Fungi</taxon>
        <taxon>Dikarya</taxon>
        <taxon>Ascomycota</taxon>
        <taxon>Pezizomycotina</taxon>
        <taxon>Dothideomycetes</taxon>
        <taxon>Pleosporomycetidae</taxon>
        <taxon>Pleosporales</taxon>
        <taxon>Pleosporineae</taxon>
        <taxon>Pleosporaceae</taxon>
        <taxon>Pyrenophora</taxon>
    </lineage>
</organism>
<evidence type="ECO:0000256" key="1">
    <source>
        <dbReference type="ARBA" id="ARBA00022450"/>
    </source>
</evidence>
<evidence type="ECO:0000259" key="7">
    <source>
        <dbReference type="PROSITE" id="PS52004"/>
    </source>
</evidence>
<evidence type="ECO:0000256" key="4">
    <source>
        <dbReference type="ARBA" id="ARBA00022679"/>
    </source>
</evidence>
<dbReference type="InterPro" id="IPR016035">
    <property type="entry name" value="Acyl_Trfase/lysoPLipase"/>
</dbReference>
<proteinExistence type="predicted"/>
<dbReference type="Pfam" id="PF00698">
    <property type="entry name" value="Acyl_transf_1"/>
    <property type="match status" value="1"/>
</dbReference>
<dbReference type="InterPro" id="IPR013217">
    <property type="entry name" value="Methyltransf_12"/>
</dbReference>
<dbReference type="CDD" id="cd02440">
    <property type="entry name" value="AdoMet_MTases"/>
    <property type="match status" value="1"/>
</dbReference>
<keyword evidence="1" id="KW-0596">Phosphopantetheine</keyword>
<keyword evidence="4" id="KW-0808">Transferase</keyword>
<dbReference type="Gene3D" id="3.30.70.3290">
    <property type="match status" value="1"/>
</dbReference>
<keyword evidence="5" id="KW-0521">NADP</keyword>
<dbReference type="Proteomes" id="UP000472372">
    <property type="component" value="Chromosome 6"/>
</dbReference>